<organism evidence="1 2">
    <name type="scientific">Paragonimus heterotremus</name>
    <dbReference type="NCBI Taxonomy" id="100268"/>
    <lineage>
        <taxon>Eukaryota</taxon>
        <taxon>Metazoa</taxon>
        <taxon>Spiralia</taxon>
        <taxon>Lophotrochozoa</taxon>
        <taxon>Platyhelminthes</taxon>
        <taxon>Trematoda</taxon>
        <taxon>Digenea</taxon>
        <taxon>Plagiorchiida</taxon>
        <taxon>Troglotremata</taxon>
        <taxon>Troglotrematidae</taxon>
        <taxon>Paragonimus</taxon>
    </lineage>
</organism>
<dbReference type="Proteomes" id="UP000748531">
    <property type="component" value="Unassembled WGS sequence"/>
</dbReference>
<sequence>MVWGEAINAWLTGQLSSWSADPTGVLSVTATFLTTYALYRIYIHWFHTQYLQPSEYLNNQSVVVDPKVSWEENISSRRHALLSASRTK</sequence>
<accession>A0A8J4T8T9</accession>
<name>A0A8J4T8T9_9TREM</name>
<evidence type="ECO:0000313" key="2">
    <source>
        <dbReference type="Proteomes" id="UP000748531"/>
    </source>
</evidence>
<evidence type="ECO:0000313" key="1">
    <source>
        <dbReference type="EMBL" id="KAF5396899.1"/>
    </source>
</evidence>
<proteinExistence type="predicted"/>
<gene>
    <name evidence="1" type="ORF">PHET_10278</name>
</gene>
<reference evidence="1" key="1">
    <citation type="submission" date="2019-05" db="EMBL/GenBank/DDBJ databases">
        <title>Annotation for the trematode Paragonimus heterotremus.</title>
        <authorList>
            <person name="Choi Y.-J."/>
        </authorList>
    </citation>
    <scope>NUCLEOTIDE SEQUENCE</scope>
    <source>
        <strain evidence="1">LC</strain>
    </source>
</reference>
<dbReference type="AlphaFoldDB" id="A0A8J4T8T9"/>
<keyword evidence="2" id="KW-1185">Reference proteome</keyword>
<protein>
    <submittedName>
        <fullName evidence="1">Uncharacterized protein</fullName>
    </submittedName>
</protein>
<comment type="caution">
    <text evidence="1">The sequence shown here is derived from an EMBL/GenBank/DDBJ whole genome shotgun (WGS) entry which is preliminary data.</text>
</comment>
<dbReference type="EMBL" id="LUCH01007126">
    <property type="protein sequence ID" value="KAF5396899.1"/>
    <property type="molecule type" value="Genomic_DNA"/>
</dbReference>